<protein>
    <submittedName>
        <fullName evidence="2">Uncharacterized protein</fullName>
    </submittedName>
</protein>
<evidence type="ECO:0000313" key="2">
    <source>
        <dbReference type="EMBL" id="RPA91594.1"/>
    </source>
</evidence>
<accession>A0A3N4JCP3</accession>
<evidence type="ECO:0000256" key="1">
    <source>
        <dbReference type="SAM" id="Phobius"/>
    </source>
</evidence>
<feature type="transmembrane region" description="Helical" evidence="1">
    <location>
        <begin position="43"/>
        <end position="62"/>
    </location>
</feature>
<keyword evidence="1" id="KW-1133">Transmembrane helix</keyword>
<organism evidence="2 3">
    <name type="scientific">Choiromyces venosus 120613-1</name>
    <dbReference type="NCBI Taxonomy" id="1336337"/>
    <lineage>
        <taxon>Eukaryota</taxon>
        <taxon>Fungi</taxon>
        <taxon>Dikarya</taxon>
        <taxon>Ascomycota</taxon>
        <taxon>Pezizomycotina</taxon>
        <taxon>Pezizomycetes</taxon>
        <taxon>Pezizales</taxon>
        <taxon>Tuberaceae</taxon>
        <taxon>Choiromyces</taxon>
    </lineage>
</organism>
<keyword evidence="1" id="KW-0812">Transmembrane</keyword>
<keyword evidence="1" id="KW-0472">Membrane</keyword>
<dbReference type="EMBL" id="ML120492">
    <property type="protein sequence ID" value="RPA91594.1"/>
    <property type="molecule type" value="Genomic_DNA"/>
</dbReference>
<dbReference type="AlphaFoldDB" id="A0A3N4JCP3"/>
<feature type="transmembrane region" description="Helical" evidence="1">
    <location>
        <begin position="74"/>
        <end position="95"/>
    </location>
</feature>
<sequence length="116" mass="13191">MLGLYDKGYLKEIVTERLTAILVYTLFFTLVCYWRSEILQSGLCLKALVKVILCTVGFYPFLLGNAHDTRMVPVGLSQVGVFLCSGVWGLQAWYAPDLYTLRALYRNEVYKGKILP</sequence>
<reference evidence="2 3" key="1">
    <citation type="journal article" date="2018" name="Nat. Ecol. Evol.">
        <title>Pezizomycetes genomes reveal the molecular basis of ectomycorrhizal truffle lifestyle.</title>
        <authorList>
            <person name="Murat C."/>
            <person name="Payen T."/>
            <person name="Noel B."/>
            <person name="Kuo A."/>
            <person name="Morin E."/>
            <person name="Chen J."/>
            <person name="Kohler A."/>
            <person name="Krizsan K."/>
            <person name="Balestrini R."/>
            <person name="Da Silva C."/>
            <person name="Montanini B."/>
            <person name="Hainaut M."/>
            <person name="Levati E."/>
            <person name="Barry K.W."/>
            <person name="Belfiori B."/>
            <person name="Cichocki N."/>
            <person name="Clum A."/>
            <person name="Dockter R.B."/>
            <person name="Fauchery L."/>
            <person name="Guy J."/>
            <person name="Iotti M."/>
            <person name="Le Tacon F."/>
            <person name="Lindquist E.A."/>
            <person name="Lipzen A."/>
            <person name="Malagnac F."/>
            <person name="Mello A."/>
            <person name="Molinier V."/>
            <person name="Miyauchi S."/>
            <person name="Poulain J."/>
            <person name="Riccioni C."/>
            <person name="Rubini A."/>
            <person name="Sitrit Y."/>
            <person name="Splivallo R."/>
            <person name="Traeger S."/>
            <person name="Wang M."/>
            <person name="Zifcakova L."/>
            <person name="Wipf D."/>
            <person name="Zambonelli A."/>
            <person name="Paolocci F."/>
            <person name="Nowrousian M."/>
            <person name="Ottonello S."/>
            <person name="Baldrian P."/>
            <person name="Spatafora J.W."/>
            <person name="Henrissat B."/>
            <person name="Nagy L.G."/>
            <person name="Aury J.M."/>
            <person name="Wincker P."/>
            <person name="Grigoriev I.V."/>
            <person name="Bonfante P."/>
            <person name="Martin F.M."/>
        </authorList>
    </citation>
    <scope>NUCLEOTIDE SEQUENCE [LARGE SCALE GENOMIC DNA]</scope>
    <source>
        <strain evidence="2 3">120613-1</strain>
    </source>
</reference>
<name>A0A3N4JCP3_9PEZI</name>
<keyword evidence="3" id="KW-1185">Reference proteome</keyword>
<feature type="transmembrane region" description="Helical" evidence="1">
    <location>
        <begin position="20"/>
        <end position="36"/>
    </location>
</feature>
<gene>
    <name evidence="2" type="ORF">L873DRAFT_297543</name>
</gene>
<dbReference type="Proteomes" id="UP000276215">
    <property type="component" value="Unassembled WGS sequence"/>
</dbReference>
<evidence type="ECO:0000313" key="3">
    <source>
        <dbReference type="Proteomes" id="UP000276215"/>
    </source>
</evidence>
<proteinExistence type="predicted"/>